<dbReference type="AlphaFoldDB" id="A0AA97F9M2"/>
<keyword evidence="5 6" id="KW-0472">Membrane</keyword>
<feature type="transmembrane region" description="Helical" evidence="6">
    <location>
        <begin position="35"/>
        <end position="57"/>
    </location>
</feature>
<proteinExistence type="predicted"/>
<sequence>MGNKIARPDRSATIRVIKDVLERTYEDGFVLAGNFAYLSLLAIFPFFIVATTIASAFGRTEYGYDAVEAFLVTLPPSVARALSEPVQSTLTARSGALLWFSAAVGLWTTASLIETIRDIIRRAYIVTNLRPFWQYRLGAILVIIGGVLFTMLAFSLQVLLGGAREFVDSMMVPFSGNILSFIAFSQLATAMILFGALYLIFRSMTPRAEEYRRGPIWPGPALITLWWMGLVALLPVFLSNFATYDLTYGSLAGVMISLIFFYLIGLAMVVGAELNAALCRLARDEAVTEPLPAGISADKQ</sequence>
<protein>
    <submittedName>
        <fullName evidence="7">YihY/virulence factor BrkB family protein</fullName>
    </submittedName>
</protein>
<feature type="transmembrane region" description="Helical" evidence="6">
    <location>
        <begin position="248"/>
        <end position="270"/>
    </location>
</feature>
<feature type="transmembrane region" description="Helical" evidence="6">
    <location>
        <begin position="96"/>
        <end position="116"/>
    </location>
</feature>
<dbReference type="PANTHER" id="PTHR30213">
    <property type="entry name" value="INNER MEMBRANE PROTEIN YHJD"/>
    <property type="match status" value="1"/>
</dbReference>
<feature type="transmembrane region" description="Helical" evidence="6">
    <location>
        <begin position="137"/>
        <end position="158"/>
    </location>
</feature>
<reference evidence="7 8" key="1">
    <citation type="submission" date="2023-10" db="EMBL/GenBank/DDBJ databases">
        <title>Complete genome sequence of a Sphingomonadaceae bacterium.</title>
        <authorList>
            <person name="Yan C."/>
        </authorList>
    </citation>
    <scope>NUCLEOTIDE SEQUENCE [LARGE SCALE GENOMIC DNA]</scope>
    <source>
        <strain evidence="7 8">SCSIO 66989</strain>
    </source>
</reference>
<dbReference type="KEGG" id="acoa:RB602_14500"/>
<keyword evidence="4 6" id="KW-1133">Transmembrane helix</keyword>
<evidence type="ECO:0000313" key="8">
    <source>
        <dbReference type="Proteomes" id="UP001302429"/>
    </source>
</evidence>
<keyword evidence="3 6" id="KW-0812">Transmembrane</keyword>
<accession>A0AA97F9M2</accession>
<dbReference type="RefSeq" id="WP_317081565.1">
    <property type="nucleotide sequence ID" value="NZ_CP136594.1"/>
</dbReference>
<evidence type="ECO:0000256" key="5">
    <source>
        <dbReference type="ARBA" id="ARBA00023136"/>
    </source>
</evidence>
<keyword evidence="8" id="KW-1185">Reference proteome</keyword>
<evidence type="ECO:0000256" key="4">
    <source>
        <dbReference type="ARBA" id="ARBA00022989"/>
    </source>
</evidence>
<dbReference type="EMBL" id="CP136594">
    <property type="protein sequence ID" value="WOE75025.1"/>
    <property type="molecule type" value="Genomic_DNA"/>
</dbReference>
<comment type="subcellular location">
    <subcellularLocation>
        <location evidence="1">Cell membrane</location>
        <topology evidence="1">Multi-pass membrane protein</topology>
    </subcellularLocation>
</comment>
<evidence type="ECO:0000256" key="6">
    <source>
        <dbReference type="SAM" id="Phobius"/>
    </source>
</evidence>
<dbReference type="GO" id="GO:0005886">
    <property type="term" value="C:plasma membrane"/>
    <property type="evidence" value="ECO:0007669"/>
    <property type="project" value="UniProtKB-SubCell"/>
</dbReference>
<dbReference type="Proteomes" id="UP001302429">
    <property type="component" value="Chromosome"/>
</dbReference>
<dbReference type="PIRSF" id="PIRSF035875">
    <property type="entry name" value="RNase_BN"/>
    <property type="match status" value="1"/>
</dbReference>
<evidence type="ECO:0000256" key="3">
    <source>
        <dbReference type="ARBA" id="ARBA00022692"/>
    </source>
</evidence>
<evidence type="ECO:0000256" key="2">
    <source>
        <dbReference type="ARBA" id="ARBA00022475"/>
    </source>
</evidence>
<keyword evidence="2" id="KW-1003">Cell membrane</keyword>
<dbReference type="InterPro" id="IPR017039">
    <property type="entry name" value="Virul_fac_BrkB"/>
</dbReference>
<evidence type="ECO:0000256" key="1">
    <source>
        <dbReference type="ARBA" id="ARBA00004651"/>
    </source>
</evidence>
<dbReference type="Pfam" id="PF03631">
    <property type="entry name" value="Virul_fac_BrkB"/>
    <property type="match status" value="1"/>
</dbReference>
<dbReference type="NCBIfam" id="TIGR00765">
    <property type="entry name" value="yihY_not_rbn"/>
    <property type="match status" value="1"/>
</dbReference>
<organism evidence="7 8">
    <name type="scientific">Alterisphingorhabdus coralli</name>
    <dbReference type="NCBI Taxonomy" id="3071408"/>
    <lineage>
        <taxon>Bacteria</taxon>
        <taxon>Pseudomonadati</taxon>
        <taxon>Pseudomonadota</taxon>
        <taxon>Alphaproteobacteria</taxon>
        <taxon>Sphingomonadales</taxon>
        <taxon>Sphingomonadaceae</taxon>
        <taxon>Alterisphingorhabdus (ex Yan et al. 2024)</taxon>
    </lineage>
</organism>
<dbReference type="PANTHER" id="PTHR30213:SF0">
    <property type="entry name" value="UPF0761 MEMBRANE PROTEIN YIHY"/>
    <property type="match status" value="1"/>
</dbReference>
<gene>
    <name evidence="7" type="ORF">RB602_14500</name>
</gene>
<evidence type="ECO:0000313" key="7">
    <source>
        <dbReference type="EMBL" id="WOE75025.1"/>
    </source>
</evidence>
<feature type="transmembrane region" description="Helical" evidence="6">
    <location>
        <begin position="178"/>
        <end position="201"/>
    </location>
</feature>
<name>A0AA97F9M2_9SPHN</name>
<feature type="transmembrane region" description="Helical" evidence="6">
    <location>
        <begin position="222"/>
        <end position="242"/>
    </location>
</feature>